<evidence type="ECO:0000313" key="2">
    <source>
        <dbReference type="Proteomes" id="UP000001551"/>
    </source>
</evidence>
<dbReference type="KEGG" id="eha:Ethha_0491"/>
<accession>E6U912</accession>
<dbReference type="eggNOG" id="ENOG5032VAW">
    <property type="taxonomic scope" value="Bacteria"/>
</dbReference>
<proteinExistence type="predicted"/>
<sequence length="167" mass="17654">MKLSELMQGKTPSATYAGFATNDDFVLAVDTGDGTTSTADADYAVVEAGVTKSEASADAETKDNQYIRTGKKTTKTGTQRKFSIEGDRCDGDAFQDFCLSNAIVFGVGAAVERKYIYFNMLTGVGERGTVTIVVSDTQTGDAGDNATFKVDMTSTSTPTNYTYSSGS</sequence>
<reference evidence="1 2" key="1">
    <citation type="submission" date="2010-12" db="EMBL/GenBank/DDBJ databases">
        <title>Complete sequence of Ethanoligenens harbinense YUAN-3.</title>
        <authorList>
            <person name="Lucas S."/>
            <person name="Copeland A."/>
            <person name="Lapidus A."/>
            <person name="Cheng J.-F."/>
            <person name="Bruce D."/>
            <person name="Goodwin L."/>
            <person name="Pitluck S."/>
            <person name="Chertkov O."/>
            <person name="Misra M."/>
            <person name="Detter J.C."/>
            <person name="Han C."/>
            <person name="Tapia R."/>
            <person name="Land M."/>
            <person name="Hauser L."/>
            <person name="Jeffries C."/>
            <person name="Kyrpides N."/>
            <person name="Ivanova N."/>
            <person name="Mikhailova N."/>
            <person name="Wang A."/>
            <person name="Mouttaki H."/>
            <person name="He Z."/>
            <person name="Zhou J."/>
            <person name="Hemme C.L."/>
            <person name="Woyke T."/>
        </authorList>
    </citation>
    <scope>NUCLEOTIDE SEQUENCE [LARGE SCALE GENOMIC DNA]</scope>
    <source>
        <strain evidence="2">DSM 18485 / JCM 12961 / CGMCC 1.5033 / YUAN-3</strain>
    </source>
</reference>
<dbReference type="STRING" id="663278.Ethha_0491"/>
<gene>
    <name evidence="1" type="ordered locus">Ethha_0491</name>
</gene>
<dbReference type="NCBIfam" id="NF047353">
    <property type="entry name" value="tube_lmo2291"/>
    <property type="match status" value="1"/>
</dbReference>
<name>E6U912_ETHHY</name>
<dbReference type="RefSeq" id="WP_013484453.1">
    <property type="nucleotide sequence ID" value="NC_014828.1"/>
</dbReference>
<organism evidence="1 2">
    <name type="scientific">Ethanoligenens harbinense (strain DSM 18485 / JCM 12961 / CGMCC 1.5033 / YUAN-3)</name>
    <dbReference type="NCBI Taxonomy" id="663278"/>
    <lineage>
        <taxon>Bacteria</taxon>
        <taxon>Bacillati</taxon>
        <taxon>Bacillota</taxon>
        <taxon>Clostridia</taxon>
        <taxon>Eubacteriales</taxon>
        <taxon>Oscillospiraceae</taxon>
        <taxon>Ethanoligenens</taxon>
    </lineage>
</organism>
<evidence type="ECO:0000313" key="1">
    <source>
        <dbReference type="EMBL" id="ADU26076.1"/>
    </source>
</evidence>
<dbReference type="EMBL" id="CP002400">
    <property type="protein sequence ID" value="ADU26076.1"/>
    <property type="molecule type" value="Genomic_DNA"/>
</dbReference>
<dbReference type="Proteomes" id="UP000001551">
    <property type="component" value="Chromosome"/>
</dbReference>
<dbReference type="HOGENOM" id="CLU_1486950_0_0_9"/>
<protein>
    <submittedName>
        <fullName evidence="1">Uncharacterized protein</fullName>
    </submittedName>
</protein>
<keyword evidence="2" id="KW-1185">Reference proteome</keyword>
<dbReference type="AlphaFoldDB" id="E6U912"/>